<name>A0A6J0MSB7_RAPSA</name>
<keyword evidence="1" id="KW-1185">Reference proteome</keyword>
<protein>
    <submittedName>
        <fullName evidence="2 3">Uncharacterized protein LOC108844678</fullName>
    </submittedName>
</protein>
<evidence type="ECO:0000313" key="3">
    <source>
        <dbReference type="RefSeq" id="XP_056853376.1"/>
    </source>
</evidence>
<dbReference type="RefSeq" id="XP_056853375.1">
    <property type="nucleotide sequence ID" value="XM_056997395.1"/>
</dbReference>
<dbReference type="KEGG" id="rsz:108844678"/>
<dbReference type="RefSeq" id="XP_056853376.1">
    <property type="nucleotide sequence ID" value="XM_056997396.1"/>
</dbReference>
<dbReference type="Proteomes" id="UP000504610">
    <property type="component" value="Unplaced"/>
</dbReference>
<organism evidence="1 2">
    <name type="scientific">Raphanus sativus</name>
    <name type="common">Radish</name>
    <name type="synonym">Raphanus raphanistrum var. sativus</name>
    <dbReference type="NCBI Taxonomy" id="3726"/>
    <lineage>
        <taxon>Eukaryota</taxon>
        <taxon>Viridiplantae</taxon>
        <taxon>Streptophyta</taxon>
        <taxon>Embryophyta</taxon>
        <taxon>Tracheophyta</taxon>
        <taxon>Spermatophyta</taxon>
        <taxon>Magnoliopsida</taxon>
        <taxon>eudicotyledons</taxon>
        <taxon>Gunneridae</taxon>
        <taxon>Pentapetalae</taxon>
        <taxon>rosids</taxon>
        <taxon>malvids</taxon>
        <taxon>Brassicales</taxon>
        <taxon>Brassicaceae</taxon>
        <taxon>Brassiceae</taxon>
        <taxon>Raphanus</taxon>
    </lineage>
</organism>
<dbReference type="GeneID" id="108844678"/>
<reference evidence="2 3" key="1">
    <citation type="submission" date="2025-04" db="UniProtKB">
        <authorList>
            <consortium name="RefSeq"/>
        </authorList>
    </citation>
    <scope>IDENTIFICATION</scope>
    <source>
        <tissue evidence="2 3">Leaf</tissue>
    </source>
</reference>
<dbReference type="AlphaFoldDB" id="A0A6J0MSB7"/>
<gene>
    <name evidence="2 3" type="primary">LOC108844678</name>
</gene>
<accession>A0A6J0MSB7</accession>
<proteinExistence type="predicted"/>
<sequence>MHLQRSPPRFQYSGNQQRRHIVTEAASSSEQVHQFREKPELWIRYMSNLNEIELQTFPNEVVLREYVFVSPLKHRVLACFAASVAAMNFASHEESSTVGCLDDIYVIGDVPR</sequence>
<evidence type="ECO:0000313" key="1">
    <source>
        <dbReference type="Proteomes" id="UP000504610"/>
    </source>
</evidence>
<evidence type="ECO:0000313" key="2">
    <source>
        <dbReference type="RefSeq" id="XP_056853375.1"/>
    </source>
</evidence>